<evidence type="ECO:0000313" key="4">
    <source>
        <dbReference type="EMBL" id="KAL3384875.1"/>
    </source>
</evidence>
<dbReference type="EMBL" id="JBJJXI010000166">
    <property type="protein sequence ID" value="KAL3384875.1"/>
    <property type="molecule type" value="Genomic_DNA"/>
</dbReference>
<name>A0ABD2VVY3_9HYME</name>
<dbReference type="PANTHER" id="PTHR23110">
    <property type="entry name" value="BTB DOMAIN TRANSCRIPTION FACTOR"/>
    <property type="match status" value="1"/>
</dbReference>
<dbReference type="GO" id="GO:0005634">
    <property type="term" value="C:nucleus"/>
    <property type="evidence" value="ECO:0007669"/>
    <property type="project" value="UniProtKB-SubCell"/>
</dbReference>
<dbReference type="Gene3D" id="3.30.710.10">
    <property type="entry name" value="Potassium Channel Kv1.1, Chain A"/>
    <property type="match status" value="1"/>
</dbReference>
<dbReference type="Gene3D" id="1.10.10.60">
    <property type="entry name" value="Homeodomain-like"/>
    <property type="match status" value="3"/>
</dbReference>
<dbReference type="PROSITE" id="PS50097">
    <property type="entry name" value="BTB"/>
    <property type="match status" value="1"/>
</dbReference>
<evidence type="ECO:0000256" key="1">
    <source>
        <dbReference type="ARBA" id="ARBA00004123"/>
    </source>
</evidence>
<comment type="subcellular location">
    <subcellularLocation>
        <location evidence="1">Nucleus</location>
    </subcellularLocation>
</comment>
<dbReference type="InterPro" id="IPR007889">
    <property type="entry name" value="HTH_Psq"/>
</dbReference>
<feature type="domain" description="BTB" evidence="3">
    <location>
        <begin position="46"/>
        <end position="111"/>
    </location>
</feature>
<evidence type="ECO:0000256" key="2">
    <source>
        <dbReference type="ARBA" id="ARBA00023242"/>
    </source>
</evidence>
<dbReference type="Pfam" id="PF05225">
    <property type="entry name" value="HTH_psq"/>
    <property type="match status" value="2"/>
</dbReference>
<keyword evidence="5" id="KW-1185">Reference proteome</keyword>
<dbReference type="Proteomes" id="UP001627154">
    <property type="component" value="Unassembled WGS sequence"/>
</dbReference>
<dbReference type="InterPro" id="IPR009057">
    <property type="entry name" value="Homeodomain-like_sf"/>
</dbReference>
<dbReference type="SUPFAM" id="SSF54695">
    <property type="entry name" value="POZ domain"/>
    <property type="match status" value="1"/>
</dbReference>
<proteinExistence type="predicted"/>
<dbReference type="InterPro" id="IPR011333">
    <property type="entry name" value="SKP1/BTB/POZ_sf"/>
</dbReference>
<reference evidence="4 5" key="1">
    <citation type="journal article" date="2024" name="bioRxiv">
        <title>A reference genome for Trichogramma kaykai: A tiny desert-dwelling parasitoid wasp with competing sex-ratio distorters.</title>
        <authorList>
            <person name="Culotta J."/>
            <person name="Lindsey A.R."/>
        </authorList>
    </citation>
    <scope>NUCLEOTIDE SEQUENCE [LARGE SCALE GENOMIC DNA]</scope>
    <source>
        <strain evidence="4 5">KSX58</strain>
    </source>
</reference>
<comment type="caution">
    <text evidence="4">The sequence shown here is derived from an EMBL/GenBank/DDBJ whole genome shotgun (WGS) entry which is preliminary data.</text>
</comment>
<dbReference type="SUPFAM" id="SSF46689">
    <property type="entry name" value="Homeodomain-like"/>
    <property type="match status" value="3"/>
</dbReference>
<dbReference type="InterPro" id="IPR051095">
    <property type="entry name" value="Dros_DevTransReg"/>
</dbReference>
<sequence length="565" mass="64051">MSAHRIAVPGGDPSDNQMFCFQVTKDVQKGQLGDFIREAYEREDMLDVTLCVQGERIRAHRPVLCGFSEFFKEIFNQTNHEDTVFIINDVCAEDMKSLIHFIYYGQVQIEEKYVDRFLEACHFLKIFGFTNIAGFELEESSETSNDQDICEFDTSSEANLTDTQISDSNTSTEIPLPSFSIENHTSITDIKKTPSTTDSKKALSTTIIKKSQSIATTEGAPSVPVQPIKRRRLSDCPLGIKLTKRRSSLKRVYTDDQLEAAIADIRAGKSLIETAVQHKIPRSTLYVRAKVLNIPLAPTKNDYTHEDMRAAIKLVLAGSSLQQSADCYGIPKTVLWRRIQKEGCYRSRRDKKTYPEESRKAAVKALEKGEPLCKVSQEYQIPKTTLFRDKTKLIDQGKLPSTMYKKRNKVEEEIKSSRLEEAVAACKDGTMSQSAASVKFQVPKTTIWRRLQKSKTYNTGKGRTCKTNNITFVKNDEDIDDNFEDYLDQTDENLDAAYTYVNENQIPSESVIVLTQEDVESLNIPNEESVVLVEQDNVDTNFVSCGLHLDDSSQNVIEMKFRMDK</sequence>
<organism evidence="4 5">
    <name type="scientific">Trichogramma kaykai</name>
    <dbReference type="NCBI Taxonomy" id="54128"/>
    <lineage>
        <taxon>Eukaryota</taxon>
        <taxon>Metazoa</taxon>
        <taxon>Ecdysozoa</taxon>
        <taxon>Arthropoda</taxon>
        <taxon>Hexapoda</taxon>
        <taxon>Insecta</taxon>
        <taxon>Pterygota</taxon>
        <taxon>Neoptera</taxon>
        <taxon>Endopterygota</taxon>
        <taxon>Hymenoptera</taxon>
        <taxon>Apocrita</taxon>
        <taxon>Proctotrupomorpha</taxon>
        <taxon>Chalcidoidea</taxon>
        <taxon>Trichogrammatidae</taxon>
        <taxon>Trichogramma</taxon>
    </lineage>
</organism>
<dbReference type="SMART" id="SM00225">
    <property type="entry name" value="BTB"/>
    <property type="match status" value="1"/>
</dbReference>
<keyword evidence="2" id="KW-0539">Nucleus</keyword>
<gene>
    <name evidence="4" type="ORF">TKK_019285</name>
</gene>
<dbReference type="PANTHER" id="PTHR23110:SF106">
    <property type="entry name" value="FI01104P"/>
    <property type="match status" value="1"/>
</dbReference>
<accession>A0ABD2VVY3</accession>
<dbReference type="Pfam" id="PF00651">
    <property type="entry name" value="BTB"/>
    <property type="match status" value="1"/>
</dbReference>
<evidence type="ECO:0000259" key="3">
    <source>
        <dbReference type="PROSITE" id="PS50097"/>
    </source>
</evidence>
<dbReference type="InterPro" id="IPR000210">
    <property type="entry name" value="BTB/POZ_dom"/>
</dbReference>
<dbReference type="AlphaFoldDB" id="A0ABD2VVY3"/>
<evidence type="ECO:0000313" key="5">
    <source>
        <dbReference type="Proteomes" id="UP001627154"/>
    </source>
</evidence>
<dbReference type="CDD" id="cd18186">
    <property type="entry name" value="BTB_POZ_ZBTB_KLHL-like"/>
    <property type="match status" value="1"/>
</dbReference>
<protein>
    <recommendedName>
        <fullName evidence="3">BTB domain-containing protein</fullName>
    </recommendedName>
</protein>